<evidence type="ECO:0000313" key="5">
    <source>
        <dbReference type="EMBL" id="OGX88997.1"/>
    </source>
</evidence>
<evidence type="ECO:0000256" key="2">
    <source>
        <dbReference type="PROSITE-ProRule" id="PRU00169"/>
    </source>
</evidence>
<keyword evidence="2" id="KW-0597">Phosphoprotein</keyword>
<feature type="domain" description="HTH LytTR-type" evidence="4">
    <location>
        <begin position="160"/>
        <end position="265"/>
    </location>
</feature>
<keyword evidence="1" id="KW-0238">DNA-binding</keyword>
<dbReference type="PANTHER" id="PTHR48111">
    <property type="entry name" value="REGULATOR OF RPOS"/>
    <property type="match status" value="1"/>
</dbReference>
<name>A0A1G1TDP1_9BACT</name>
<gene>
    <name evidence="5" type="ORF">BEN49_01300</name>
</gene>
<dbReference type="EMBL" id="MDZA01000312">
    <property type="protein sequence ID" value="OGX88997.1"/>
    <property type="molecule type" value="Genomic_DNA"/>
</dbReference>
<dbReference type="PROSITE" id="PS50110">
    <property type="entry name" value="RESPONSE_REGULATORY"/>
    <property type="match status" value="1"/>
</dbReference>
<dbReference type="OrthoDB" id="646623at2"/>
<feature type="domain" description="Response regulatory" evidence="3">
    <location>
        <begin position="2"/>
        <end position="115"/>
    </location>
</feature>
<proteinExistence type="predicted"/>
<dbReference type="Pfam" id="PF00072">
    <property type="entry name" value="Response_reg"/>
    <property type="match status" value="1"/>
</dbReference>
<dbReference type="SUPFAM" id="SSF52172">
    <property type="entry name" value="CheY-like"/>
    <property type="match status" value="1"/>
</dbReference>
<dbReference type="SMART" id="SM00448">
    <property type="entry name" value="REC"/>
    <property type="match status" value="1"/>
</dbReference>
<dbReference type="AlphaFoldDB" id="A0A1G1TDP1"/>
<reference evidence="5 6" key="1">
    <citation type="submission" date="2016-08" db="EMBL/GenBank/DDBJ databases">
        <title>Hymenobacter coccineus sp. nov., Hymenobacter lapidarius sp. nov. and Hymenobacter glacialis sp. nov., isolated from Antarctic soil.</title>
        <authorList>
            <person name="Sedlacek I."/>
            <person name="Kralova S."/>
            <person name="Kyrova K."/>
            <person name="Maslanova I."/>
            <person name="Stankova E."/>
            <person name="Vrbovska V."/>
            <person name="Nemec M."/>
            <person name="Bartak M."/>
            <person name="Svec P."/>
            <person name="Busse H.-J."/>
            <person name="Pantucek R."/>
        </authorList>
    </citation>
    <scope>NUCLEOTIDE SEQUENCE [LARGE SCALE GENOMIC DNA]</scope>
    <source>
        <strain evidence="5 6">CCM 8649</strain>
    </source>
</reference>
<dbReference type="Gene3D" id="2.40.50.1020">
    <property type="entry name" value="LytTr DNA-binding domain"/>
    <property type="match status" value="1"/>
</dbReference>
<protein>
    <recommendedName>
        <fullName evidence="7">DNA-binding response regulator</fullName>
    </recommendedName>
</protein>
<dbReference type="Pfam" id="PF04397">
    <property type="entry name" value="LytTR"/>
    <property type="match status" value="1"/>
</dbReference>
<dbReference type="GO" id="GO:0032993">
    <property type="term" value="C:protein-DNA complex"/>
    <property type="evidence" value="ECO:0007669"/>
    <property type="project" value="TreeGrafter"/>
</dbReference>
<organism evidence="5 6">
    <name type="scientific">Hymenobacter coccineus</name>
    <dbReference type="NCBI Taxonomy" id="1908235"/>
    <lineage>
        <taxon>Bacteria</taxon>
        <taxon>Pseudomonadati</taxon>
        <taxon>Bacteroidota</taxon>
        <taxon>Cytophagia</taxon>
        <taxon>Cytophagales</taxon>
        <taxon>Hymenobacteraceae</taxon>
        <taxon>Hymenobacter</taxon>
    </lineage>
</organism>
<dbReference type="InterPro" id="IPR007492">
    <property type="entry name" value="LytTR_DNA-bd_dom"/>
</dbReference>
<evidence type="ECO:0000259" key="3">
    <source>
        <dbReference type="PROSITE" id="PS50110"/>
    </source>
</evidence>
<dbReference type="InterPro" id="IPR039420">
    <property type="entry name" value="WalR-like"/>
</dbReference>
<dbReference type="GO" id="GO:0006355">
    <property type="term" value="P:regulation of DNA-templated transcription"/>
    <property type="evidence" value="ECO:0007669"/>
    <property type="project" value="TreeGrafter"/>
</dbReference>
<dbReference type="GO" id="GO:0000156">
    <property type="term" value="F:phosphorelay response regulator activity"/>
    <property type="evidence" value="ECO:0007669"/>
    <property type="project" value="TreeGrafter"/>
</dbReference>
<sequence length="266" mass="29811">MNILIVEDEIRPARSLERLLQEVRPEAQVVGRLEFVADTVAWLQAHPAPDLIFMDIHLSDGSSFEVFQQVAVTCPVIFVTAYDEHALEAFQVNGIDYLLKPITRDSLQHGFQKFDALERYYAGATAPAPAAAGALPHLPELLRMMQQLSGTPAYKTSWLIPYKTKLLPIAVHDMAHFVIHHSLVSLTTLDGQQYTLDSSLDELEAQLDPQQFFRVNRQALLARPSIVALEPYYNGRMLVHLQPPATEAVIVPKPRVAELRKWLSGG</sequence>
<evidence type="ECO:0000313" key="6">
    <source>
        <dbReference type="Proteomes" id="UP000177506"/>
    </source>
</evidence>
<dbReference type="FunFam" id="3.40.50.2300:FF:000361">
    <property type="entry name" value="Two-component system response regulator"/>
    <property type="match status" value="1"/>
</dbReference>
<feature type="modified residue" description="4-aspartylphosphate" evidence="2">
    <location>
        <position position="55"/>
    </location>
</feature>
<dbReference type="Gene3D" id="3.40.50.2300">
    <property type="match status" value="1"/>
</dbReference>
<dbReference type="InterPro" id="IPR001789">
    <property type="entry name" value="Sig_transdc_resp-reg_receiver"/>
</dbReference>
<evidence type="ECO:0000259" key="4">
    <source>
        <dbReference type="PROSITE" id="PS50930"/>
    </source>
</evidence>
<dbReference type="RefSeq" id="WP_070745146.1">
    <property type="nucleotide sequence ID" value="NZ_MDZA01000312.1"/>
</dbReference>
<keyword evidence="6" id="KW-1185">Reference proteome</keyword>
<dbReference type="GO" id="GO:0000976">
    <property type="term" value="F:transcription cis-regulatory region binding"/>
    <property type="evidence" value="ECO:0007669"/>
    <property type="project" value="TreeGrafter"/>
</dbReference>
<dbReference type="SMART" id="SM00850">
    <property type="entry name" value="LytTR"/>
    <property type="match status" value="1"/>
</dbReference>
<dbReference type="PROSITE" id="PS50930">
    <property type="entry name" value="HTH_LYTTR"/>
    <property type="match status" value="1"/>
</dbReference>
<dbReference type="GO" id="GO:0005829">
    <property type="term" value="C:cytosol"/>
    <property type="evidence" value="ECO:0007669"/>
    <property type="project" value="TreeGrafter"/>
</dbReference>
<dbReference type="PANTHER" id="PTHR48111:SF69">
    <property type="entry name" value="RESPONSE REGULATOR RECEIVER"/>
    <property type="match status" value="1"/>
</dbReference>
<accession>A0A1G1TDP1</accession>
<comment type="caution">
    <text evidence="5">The sequence shown here is derived from an EMBL/GenBank/DDBJ whole genome shotgun (WGS) entry which is preliminary data.</text>
</comment>
<evidence type="ECO:0000256" key="1">
    <source>
        <dbReference type="ARBA" id="ARBA00023125"/>
    </source>
</evidence>
<dbReference type="Proteomes" id="UP000177506">
    <property type="component" value="Unassembled WGS sequence"/>
</dbReference>
<evidence type="ECO:0008006" key="7">
    <source>
        <dbReference type="Google" id="ProtNLM"/>
    </source>
</evidence>
<dbReference type="InterPro" id="IPR011006">
    <property type="entry name" value="CheY-like_superfamily"/>
</dbReference>